<dbReference type="PANTHER" id="PTHR43133">
    <property type="entry name" value="RNA POLYMERASE ECF-TYPE SIGMA FACTO"/>
    <property type="match status" value="1"/>
</dbReference>
<protein>
    <submittedName>
        <fullName evidence="7">RNA polymerase sigma factor</fullName>
    </submittedName>
</protein>
<dbReference type="Pfam" id="PF08281">
    <property type="entry name" value="Sigma70_r4_2"/>
    <property type="match status" value="1"/>
</dbReference>
<dbReference type="PANTHER" id="PTHR43133:SF8">
    <property type="entry name" value="RNA POLYMERASE SIGMA FACTOR HI_1459-RELATED"/>
    <property type="match status" value="1"/>
</dbReference>
<dbReference type="SUPFAM" id="SSF88659">
    <property type="entry name" value="Sigma3 and sigma4 domains of RNA polymerase sigma factors"/>
    <property type="match status" value="1"/>
</dbReference>
<keyword evidence="2" id="KW-0805">Transcription regulation</keyword>
<organism evidence="7 8">
    <name type="scientific">Dactylosporangium cerinum</name>
    <dbReference type="NCBI Taxonomy" id="1434730"/>
    <lineage>
        <taxon>Bacteria</taxon>
        <taxon>Bacillati</taxon>
        <taxon>Actinomycetota</taxon>
        <taxon>Actinomycetes</taxon>
        <taxon>Micromonosporales</taxon>
        <taxon>Micromonosporaceae</taxon>
        <taxon>Dactylosporangium</taxon>
    </lineage>
</organism>
<evidence type="ECO:0000313" key="8">
    <source>
        <dbReference type="Proteomes" id="UP001595912"/>
    </source>
</evidence>
<comment type="similarity">
    <text evidence="1">Belongs to the sigma-70 factor family. ECF subfamily.</text>
</comment>
<dbReference type="InterPro" id="IPR013249">
    <property type="entry name" value="RNA_pol_sigma70_r4_t2"/>
</dbReference>
<dbReference type="SUPFAM" id="SSF88946">
    <property type="entry name" value="Sigma2 domain of RNA polymerase sigma factors"/>
    <property type="match status" value="1"/>
</dbReference>
<dbReference type="InterPro" id="IPR036388">
    <property type="entry name" value="WH-like_DNA-bd_sf"/>
</dbReference>
<feature type="domain" description="RNA polymerase sigma factor 70 region 4 type 2" evidence="6">
    <location>
        <begin position="114"/>
        <end position="163"/>
    </location>
</feature>
<dbReference type="CDD" id="cd06171">
    <property type="entry name" value="Sigma70_r4"/>
    <property type="match status" value="1"/>
</dbReference>
<evidence type="ECO:0000256" key="4">
    <source>
        <dbReference type="ARBA" id="ARBA00023125"/>
    </source>
</evidence>
<evidence type="ECO:0000256" key="2">
    <source>
        <dbReference type="ARBA" id="ARBA00023015"/>
    </source>
</evidence>
<dbReference type="InterPro" id="IPR013325">
    <property type="entry name" value="RNA_pol_sigma_r2"/>
</dbReference>
<name>A0ABV9W6V3_9ACTN</name>
<keyword evidence="3" id="KW-0731">Sigma factor</keyword>
<evidence type="ECO:0000256" key="5">
    <source>
        <dbReference type="ARBA" id="ARBA00023163"/>
    </source>
</evidence>
<evidence type="ECO:0000313" key="7">
    <source>
        <dbReference type="EMBL" id="MFC5002821.1"/>
    </source>
</evidence>
<sequence length="168" mass="18481">MRSTGDDGGRAVDPGLVHRAQQGDALAIDELLRILDPYVGRLCAPIALQDAADAAQESMIVIFRSIGQLREPAALFGWVRTICTREAVRVARRRVVAAELSELPAPGDPQLRTDILDVLRRLSPEHRAMLVLRDLEGLDEKTVAGILDLPLGTVRSRLSRARSAFRDR</sequence>
<evidence type="ECO:0000256" key="1">
    <source>
        <dbReference type="ARBA" id="ARBA00010641"/>
    </source>
</evidence>
<proteinExistence type="inferred from homology"/>
<accession>A0ABV9W6V3</accession>
<reference evidence="8" key="1">
    <citation type="journal article" date="2019" name="Int. J. Syst. Evol. Microbiol.">
        <title>The Global Catalogue of Microorganisms (GCM) 10K type strain sequencing project: providing services to taxonomists for standard genome sequencing and annotation.</title>
        <authorList>
            <consortium name="The Broad Institute Genomics Platform"/>
            <consortium name="The Broad Institute Genome Sequencing Center for Infectious Disease"/>
            <person name="Wu L."/>
            <person name="Ma J."/>
        </authorList>
    </citation>
    <scope>NUCLEOTIDE SEQUENCE [LARGE SCALE GENOMIC DNA]</scope>
    <source>
        <strain evidence="8">CGMCC 4.7152</strain>
    </source>
</reference>
<gene>
    <name evidence="7" type="ORF">ACFPIJ_33955</name>
</gene>
<dbReference type="InterPro" id="IPR039425">
    <property type="entry name" value="RNA_pol_sigma-70-like"/>
</dbReference>
<keyword evidence="5" id="KW-0804">Transcription</keyword>
<keyword evidence="4" id="KW-0238">DNA-binding</keyword>
<dbReference type="Gene3D" id="1.10.1740.10">
    <property type="match status" value="1"/>
</dbReference>
<dbReference type="InterPro" id="IPR013324">
    <property type="entry name" value="RNA_pol_sigma_r3/r4-like"/>
</dbReference>
<dbReference type="RefSeq" id="WP_380121276.1">
    <property type="nucleotide sequence ID" value="NZ_JBHSIU010000046.1"/>
</dbReference>
<evidence type="ECO:0000259" key="6">
    <source>
        <dbReference type="Pfam" id="PF08281"/>
    </source>
</evidence>
<keyword evidence="8" id="KW-1185">Reference proteome</keyword>
<comment type="caution">
    <text evidence="7">The sequence shown here is derived from an EMBL/GenBank/DDBJ whole genome shotgun (WGS) entry which is preliminary data.</text>
</comment>
<dbReference type="EMBL" id="JBHSIU010000046">
    <property type="protein sequence ID" value="MFC5002821.1"/>
    <property type="molecule type" value="Genomic_DNA"/>
</dbReference>
<dbReference type="Gene3D" id="1.10.10.10">
    <property type="entry name" value="Winged helix-like DNA-binding domain superfamily/Winged helix DNA-binding domain"/>
    <property type="match status" value="1"/>
</dbReference>
<evidence type="ECO:0000256" key="3">
    <source>
        <dbReference type="ARBA" id="ARBA00023082"/>
    </source>
</evidence>
<dbReference type="Proteomes" id="UP001595912">
    <property type="component" value="Unassembled WGS sequence"/>
</dbReference>